<feature type="domain" description="Glycosyltransferase 2-like" evidence="1">
    <location>
        <begin position="6"/>
        <end position="162"/>
    </location>
</feature>
<proteinExistence type="predicted"/>
<name>A0ABX6V7L7_9GAMM</name>
<evidence type="ECO:0000313" key="3">
    <source>
        <dbReference type="Proteomes" id="UP000316416"/>
    </source>
</evidence>
<dbReference type="Gene3D" id="3.90.550.10">
    <property type="entry name" value="Spore Coat Polysaccharide Biosynthesis Protein SpsA, Chain A"/>
    <property type="match status" value="1"/>
</dbReference>
<protein>
    <submittedName>
        <fullName evidence="2">Glycosyltransferase</fullName>
        <ecNumber evidence="2">2.4.-.-</ecNumber>
    </submittedName>
</protein>
<dbReference type="Pfam" id="PF00535">
    <property type="entry name" value="Glycos_transf_2"/>
    <property type="match status" value="1"/>
</dbReference>
<keyword evidence="2" id="KW-0328">Glycosyltransferase</keyword>
<dbReference type="PANTHER" id="PTHR43685:SF2">
    <property type="entry name" value="GLYCOSYLTRANSFERASE 2-LIKE DOMAIN-CONTAINING PROTEIN"/>
    <property type="match status" value="1"/>
</dbReference>
<sequence length="347" mass="39656">MTPKVSVIMPVYNVQHFVKSAIHSVLMQTFTDFELIIVNDCATDKSLEVCHSVLDHRIRIVNHQQNKGLAAARNTGIRHAIGKFIAFIDSDDMWHPDKLRLHVAHLAQSPKVGISFSRSSFMDHKGKLIHFYQMPQLKGITAAHLLCRNPVGNGSAPVIRRETLNDIRFQALNHNEDYSCYFDERFRQSEDIECWLRIVATTDWQMEGIPAPLTFYRLNQEGLSSNTMKQLASWEMMIDKAKLFAPKLLKKHEQDARAYQLRYLARQAIRNGQGKSAIKLINKALKVSPNIMMVETGRTCITLTAAYLLWILPPSVYKVFENVGQYFMGHIQKMRISKDGVKSSLIS</sequence>
<dbReference type="GO" id="GO:0016757">
    <property type="term" value="F:glycosyltransferase activity"/>
    <property type="evidence" value="ECO:0007669"/>
    <property type="project" value="UniProtKB-KW"/>
</dbReference>
<keyword evidence="3" id="KW-1185">Reference proteome</keyword>
<dbReference type="PANTHER" id="PTHR43685">
    <property type="entry name" value="GLYCOSYLTRANSFERASE"/>
    <property type="match status" value="1"/>
</dbReference>
<evidence type="ECO:0000259" key="1">
    <source>
        <dbReference type="Pfam" id="PF00535"/>
    </source>
</evidence>
<gene>
    <name evidence="2" type="ORF">FM038_015390</name>
</gene>
<dbReference type="InterPro" id="IPR050834">
    <property type="entry name" value="Glycosyltransf_2"/>
</dbReference>
<accession>A0ABX6V7L7</accession>
<dbReference type="EMBL" id="CP045503">
    <property type="protein sequence ID" value="QPG58643.1"/>
    <property type="molecule type" value="Genomic_DNA"/>
</dbReference>
<evidence type="ECO:0000313" key="2">
    <source>
        <dbReference type="EMBL" id="QPG58643.1"/>
    </source>
</evidence>
<dbReference type="SUPFAM" id="SSF53448">
    <property type="entry name" value="Nucleotide-diphospho-sugar transferases"/>
    <property type="match status" value="1"/>
</dbReference>
<dbReference type="InterPro" id="IPR029044">
    <property type="entry name" value="Nucleotide-diphossugar_trans"/>
</dbReference>
<dbReference type="Proteomes" id="UP000316416">
    <property type="component" value="Chromosome"/>
</dbReference>
<organism evidence="2 3">
    <name type="scientific">Shewanella eurypsychrophilus</name>
    <dbReference type="NCBI Taxonomy" id="2593656"/>
    <lineage>
        <taxon>Bacteria</taxon>
        <taxon>Pseudomonadati</taxon>
        <taxon>Pseudomonadota</taxon>
        <taxon>Gammaproteobacteria</taxon>
        <taxon>Alteromonadales</taxon>
        <taxon>Shewanellaceae</taxon>
        <taxon>Shewanella</taxon>
    </lineage>
</organism>
<dbReference type="RefSeq" id="WP_142874263.1">
    <property type="nucleotide sequence ID" value="NZ_CP045503.2"/>
</dbReference>
<reference evidence="2" key="1">
    <citation type="submission" date="2021-07" db="EMBL/GenBank/DDBJ databases">
        <title>Shewanella sp. YLB-07 whole genome sequence.</title>
        <authorList>
            <person name="Yu L."/>
        </authorList>
    </citation>
    <scope>NUCLEOTIDE SEQUENCE</scope>
    <source>
        <strain evidence="2">YLB-08</strain>
    </source>
</reference>
<dbReference type="InterPro" id="IPR001173">
    <property type="entry name" value="Glyco_trans_2-like"/>
</dbReference>
<dbReference type="CDD" id="cd00761">
    <property type="entry name" value="Glyco_tranf_GTA_type"/>
    <property type="match status" value="1"/>
</dbReference>
<dbReference type="EC" id="2.4.-.-" evidence="2"/>
<keyword evidence="2" id="KW-0808">Transferase</keyword>